<keyword evidence="6" id="KW-1185">Reference proteome</keyword>
<dbReference type="Proteomes" id="UP000198556">
    <property type="component" value="Unassembled WGS sequence"/>
</dbReference>
<sequence length="321" mass="36844">MKKRNSRIVNKKKEKVSSSSKKSKPLRKKLPFYFLFAIGLLIFLYPQISRMYYRVSSTQNIAVFDEEKSAMTEEEISERLRLAKAFNDSLVNNVSEDPYEEKNRKEGRAEYARMLEINEQIGHIQIPSIDVDIPIYAGSGENVLQKGAGHLEGTSLPVGGNSTHTVITAHSGLPTAKLFTDLKEVKEGDRFYIHNVGEILAYQVDQIKVIEPHEFENLLIEPGHDYATLLTCTPYMINTHRLLVRGHRVPYEAAIDKRLMAKSKQTFLYQYLFYGLLVVIVILIALAIYYHLLAKKFMNNKKELLAKQESRKIKFKGNEDK</sequence>
<dbReference type="GO" id="GO:0016787">
    <property type="term" value="F:hydrolase activity"/>
    <property type="evidence" value="ECO:0007669"/>
    <property type="project" value="UniProtKB-KW"/>
</dbReference>
<evidence type="ECO:0000256" key="1">
    <source>
        <dbReference type="ARBA" id="ARBA00022801"/>
    </source>
</evidence>
<dbReference type="RefSeq" id="WP_407645241.1">
    <property type="nucleotide sequence ID" value="NZ_FOGF01000003.1"/>
</dbReference>
<evidence type="ECO:0000256" key="2">
    <source>
        <dbReference type="PIRSR" id="PIRSR605754-1"/>
    </source>
</evidence>
<dbReference type="NCBIfam" id="TIGR01076">
    <property type="entry name" value="sortase_fam"/>
    <property type="match status" value="1"/>
</dbReference>
<dbReference type="Pfam" id="PF04203">
    <property type="entry name" value="Sortase"/>
    <property type="match status" value="1"/>
</dbReference>
<evidence type="ECO:0000256" key="3">
    <source>
        <dbReference type="SAM" id="MobiDB-lite"/>
    </source>
</evidence>
<feature type="active site" description="Acyl-thioester intermediate" evidence="2">
    <location>
        <position position="232"/>
    </location>
</feature>
<evidence type="ECO:0000313" key="6">
    <source>
        <dbReference type="Proteomes" id="UP000198556"/>
    </source>
</evidence>
<accession>A0A1H9HQ00</accession>
<dbReference type="EMBL" id="FOGF01000003">
    <property type="protein sequence ID" value="SEQ64395.1"/>
    <property type="molecule type" value="Genomic_DNA"/>
</dbReference>
<keyword evidence="1" id="KW-0378">Hydrolase</keyword>
<keyword evidence="4" id="KW-0812">Transmembrane</keyword>
<organism evidence="5 6">
    <name type="scientific">Granulicatella balaenopterae</name>
    <dbReference type="NCBI Taxonomy" id="137733"/>
    <lineage>
        <taxon>Bacteria</taxon>
        <taxon>Bacillati</taxon>
        <taxon>Bacillota</taxon>
        <taxon>Bacilli</taxon>
        <taxon>Lactobacillales</taxon>
        <taxon>Carnobacteriaceae</taxon>
        <taxon>Granulicatella</taxon>
    </lineage>
</organism>
<gene>
    <name evidence="5" type="ORF">SAMN05421767_10322</name>
</gene>
<keyword evidence="4" id="KW-0472">Membrane</keyword>
<dbReference type="STRING" id="137733.SAMN05421767_10322"/>
<name>A0A1H9HQ00_9LACT</name>
<dbReference type="SUPFAM" id="SSF63817">
    <property type="entry name" value="Sortase"/>
    <property type="match status" value="1"/>
</dbReference>
<evidence type="ECO:0000313" key="5">
    <source>
        <dbReference type="EMBL" id="SEQ64395.1"/>
    </source>
</evidence>
<evidence type="ECO:0000256" key="4">
    <source>
        <dbReference type="SAM" id="Phobius"/>
    </source>
</evidence>
<feature type="compositionally biased region" description="Basic residues" evidence="3">
    <location>
        <begin position="1"/>
        <end position="14"/>
    </location>
</feature>
<dbReference type="CDD" id="cd05827">
    <property type="entry name" value="Sortase_C"/>
    <property type="match status" value="1"/>
</dbReference>
<dbReference type="Gene3D" id="2.40.260.10">
    <property type="entry name" value="Sortase"/>
    <property type="match status" value="1"/>
</dbReference>
<feature type="transmembrane region" description="Helical" evidence="4">
    <location>
        <begin position="30"/>
        <end position="48"/>
    </location>
</feature>
<dbReference type="InterPro" id="IPR042002">
    <property type="entry name" value="Sortase_C"/>
</dbReference>
<proteinExistence type="predicted"/>
<dbReference type="AlphaFoldDB" id="A0A1H9HQ00"/>
<dbReference type="InterPro" id="IPR023365">
    <property type="entry name" value="Sortase_dom-sf"/>
</dbReference>
<dbReference type="NCBIfam" id="NF033745">
    <property type="entry name" value="class_C_sortase"/>
    <property type="match status" value="1"/>
</dbReference>
<feature type="active site" description="Proton donor/acceptor" evidence="2">
    <location>
        <position position="170"/>
    </location>
</feature>
<protein>
    <submittedName>
        <fullName evidence="5">Sortase A</fullName>
    </submittedName>
</protein>
<feature type="transmembrane region" description="Helical" evidence="4">
    <location>
        <begin position="271"/>
        <end position="292"/>
    </location>
</feature>
<dbReference type="InterPro" id="IPR005754">
    <property type="entry name" value="Sortase"/>
</dbReference>
<keyword evidence="4" id="KW-1133">Transmembrane helix</keyword>
<reference evidence="5 6" key="1">
    <citation type="submission" date="2016-10" db="EMBL/GenBank/DDBJ databases">
        <authorList>
            <person name="de Groot N.N."/>
        </authorList>
    </citation>
    <scope>NUCLEOTIDE SEQUENCE [LARGE SCALE GENOMIC DNA]</scope>
    <source>
        <strain evidence="5 6">DSM 15827</strain>
    </source>
</reference>
<feature type="region of interest" description="Disordered" evidence="3">
    <location>
        <begin position="1"/>
        <end position="22"/>
    </location>
</feature>